<evidence type="ECO:0000313" key="5">
    <source>
        <dbReference type="Proteomes" id="UP000199394"/>
    </source>
</evidence>
<dbReference type="NCBIfam" id="TIGR01554">
    <property type="entry name" value="major_cap_HK97"/>
    <property type="match status" value="1"/>
</dbReference>
<feature type="region of interest" description="Disordered" evidence="2">
    <location>
        <begin position="50"/>
        <end position="73"/>
    </location>
</feature>
<keyword evidence="5" id="KW-1185">Reference proteome</keyword>
<sequence>MGLKRIAEINERKKEISENLERMKADEEIDIVKVRAFSAEVDELNAELEKEHERQNLEGKLKNPQSRIEAKTEAETKARRLMDTKRMVIPLTEARSTLMSSGDLVAPTEVGGVNDPFNVVSSIIDQVQVESLEGCNTYTEAYISAWQDASTRTEGSANTGTDPTFKAAEIKPYNLNVTSYVSREIQRMTPLNYAEKVRQGALIGLRRKVAQWIVNGNGSTQIYGILNAKNTDSEKITAEVSISAIDENTLKTIVFAYGGDENVGPNARLFVNKKDLIKFAAVRGSDKKAVYEITPDGSNPNTGIIKEGGLSVPYTINSGALKDFDTATAETDHIMIYGDPANYKIGLFGDYEIRVDESYKFAEGLLSIMGEVMVGGNVVVKDGFVLVKKVAAASSGS</sequence>
<proteinExistence type="predicted"/>
<dbReference type="Gene3D" id="3.30.2400.10">
    <property type="entry name" value="Major capsid protein gp5"/>
    <property type="match status" value="1"/>
</dbReference>
<feature type="compositionally biased region" description="Basic and acidic residues" evidence="2">
    <location>
        <begin position="50"/>
        <end position="61"/>
    </location>
</feature>
<feature type="domain" description="Phage capsid-like C-terminal" evidence="3">
    <location>
        <begin position="102"/>
        <end position="388"/>
    </location>
</feature>
<reference evidence="4 5" key="1">
    <citation type="submission" date="2016-10" db="EMBL/GenBank/DDBJ databases">
        <authorList>
            <person name="de Groot N.N."/>
        </authorList>
    </citation>
    <scope>NUCLEOTIDE SEQUENCE [LARGE SCALE GENOMIC DNA]</scope>
    <source>
        <strain evidence="4 5">SR12</strain>
    </source>
</reference>
<accession>A0A1H4BNJ7</accession>
<evidence type="ECO:0000256" key="2">
    <source>
        <dbReference type="SAM" id="MobiDB-lite"/>
    </source>
</evidence>
<gene>
    <name evidence="4" type="ORF">SAMN04515656_11212</name>
</gene>
<dbReference type="Pfam" id="PF05065">
    <property type="entry name" value="Phage_capsid"/>
    <property type="match status" value="1"/>
</dbReference>
<dbReference type="EMBL" id="FNRK01000012">
    <property type="protein sequence ID" value="SEA49628.1"/>
    <property type="molecule type" value="Genomic_DNA"/>
</dbReference>
<dbReference type="InterPro" id="IPR054612">
    <property type="entry name" value="Phage_capsid-like_C"/>
</dbReference>
<dbReference type="STRING" id="81409.SAMN04515656_11212"/>
<dbReference type="Proteomes" id="UP000199394">
    <property type="component" value="Unassembled WGS sequence"/>
</dbReference>
<dbReference type="AlphaFoldDB" id="A0A1H4BNJ7"/>
<evidence type="ECO:0000256" key="1">
    <source>
        <dbReference type="ARBA" id="ARBA00004328"/>
    </source>
</evidence>
<dbReference type="OrthoDB" id="2082319at2"/>
<evidence type="ECO:0000313" key="4">
    <source>
        <dbReference type="EMBL" id="SEA49628.1"/>
    </source>
</evidence>
<protein>
    <submittedName>
        <fullName evidence="4">Phage major capsid protein, HK97 family</fullName>
    </submittedName>
</protein>
<dbReference type="RefSeq" id="WP_090307389.1">
    <property type="nucleotide sequence ID" value="NZ_FNRK01000012.1"/>
</dbReference>
<dbReference type="SUPFAM" id="SSF56563">
    <property type="entry name" value="Major capsid protein gp5"/>
    <property type="match status" value="1"/>
</dbReference>
<dbReference type="InterPro" id="IPR024455">
    <property type="entry name" value="Phage_capsid"/>
</dbReference>
<organism evidence="4 5">
    <name type="scientific">Eubacterium aggregans</name>
    <dbReference type="NCBI Taxonomy" id="81409"/>
    <lineage>
        <taxon>Bacteria</taxon>
        <taxon>Bacillati</taxon>
        <taxon>Bacillota</taxon>
        <taxon>Clostridia</taxon>
        <taxon>Eubacteriales</taxon>
        <taxon>Eubacteriaceae</taxon>
        <taxon>Eubacterium</taxon>
    </lineage>
</organism>
<name>A0A1H4BNJ7_9FIRM</name>
<evidence type="ECO:0000259" key="3">
    <source>
        <dbReference type="Pfam" id="PF05065"/>
    </source>
</evidence>
<comment type="subcellular location">
    <subcellularLocation>
        <location evidence="1">Virion</location>
    </subcellularLocation>
</comment>